<comment type="cofactor">
    <cofactor evidence="1">
        <name>FAD</name>
        <dbReference type="ChEBI" id="CHEBI:57692"/>
    </cofactor>
</comment>
<dbReference type="Gene3D" id="3.50.50.60">
    <property type="entry name" value="FAD/NAD(P)-binding domain"/>
    <property type="match status" value="1"/>
</dbReference>
<accession>A0ABU7H329</accession>
<keyword evidence="5" id="KW-1185">Reference proteome</keyword>
<sequence>MQKNKLDVIIIGAGLAGLAAAKILKEVGKRILIIESSDGIGGRVRTDSKDGYLLDRGFQVLFTAYPEAKSMLNYEKLNLKNFKSGAFILDSSDTYEIADPFSSPGLLFKTLFSPVGSFKDKLLLLAMRFRLYFTSVDEIFARKEKKTLDYLRELGFSEKFIQKFFIPFFSGIFLESNLNTSSRMFEFVFKMLSEGSAAVPAKGMGMISEQLAEVLDEDELALNEKIIEIEGNKVYGASGASFESKVILIATDAINVVKPFNKRVNSNSKNATTLYFIANIETVFKDKILVNSNSEQLINNIVFINQIAPLYAPKNQSLIAVSLRERNYVYDAHLEDVVRNELLQWFPTSLNWQLLAKYEIPYALPENSSVSNSAELSKIRIADNVFICGDHLLNGSINAALKSGRMAAEKMLSSKLLS</sequence>
<dbReference type="SUPFAM" id="SSF51905">
    <property type="entry name" value="FAD/NAD(P)-binding domain"/>
    <property type="match status" value="1"/>
</dbReference>
<proteinExistence type="predicted"/>
<comment type="caution">
    <text evidence="4">The sequence shown here is derived from an EMBL/GenBank/DDBJ whole genome shotgun (WGS) entry which is preliminary data.</text>
</comment>
<keyword evidence="2" id="KW-0560">Oxidoreductase</keyword>
<evidence type="ECO:0000256" key="2">
    <source>
        <dbReference type="ARBA" id="ARBA00023002"/>
    </source>
</evidence>
<dbReference type="PANTHER" id="PTHR42841">
    <property type="entry name" value="AMINE OXIDASE"/>
    <property type="match status" value="1"/>
</dbReference>
<dbReference type="Pfam" id="PF01593">
    <property type="entry name" value="Amino_oxidase"/>
    <property type="match status" value="1"/>
</dbReference>
<evidence type="ECO:0000259" key="3">
    <source>
        <dbReference type="Pfam" id="PF01593"/>
    </source>
</evidence>
<dbReference type="EMBL" id="JAZDQU010000002">
    <property type="protein sequence ID" value="MEE1885452.1"/>
    <property type="molecule type" value="Genomic_DNA"/>
</dbReference>
<evidence type="ECO:0000256" key="1">
    <source>
        <dbReference type="ARBA" id="ARBA00001974"/>
    </source>
</evidence>
<dbReference type="RefSeq" id="WP_330146350.1">
    <property type="nucleotide sequence ID" value="NZ_JAZDQU010000002.1"/>
</dbReference>
<organism evidence="4 5">
    <name type="scientific">Pedobacter flavus</name>
    <dbReference type="NCBI Taxonomy" id="3113906"/>
    <lineage>
        <taxon>Bacteria</taxon>
        <taxon>Pseudomonadati</taxon>
        <taxon>Bacteroidota</taxon>
        <taxon>Sphingobacteriia</taxon>
        <taxon>Sphingobacteriales</taxon>
        <taxon>Sphingobacteriaceae</taxon>
        <taxon>Pedobacter</taxon>
    </lineage>
</organism>
<reference evidence="4 5" key="1">
    <citation type="submission" date="2024-01" db="EMBL/GenBank/DDBJ databases">
        <title>Pedobacter sp. nov., isolated from oil-contaminated soil.</title>
        <authorList>
            <person name="Le N.T.T."/>
        </authorList>
    </citation>
    <scope>NUCLEOTIDE SEQUENCE [LARGE SCALE GENOMIC DNA]</scope>
    <source>
        <strain evidence="4 5">VNH31</strain>
    </source>
</reference>
<dbReference type="Proteomes" id="UP001337681">
    <property type="component" value="Unassembled WGS sequence"/>
</dbReference>
<dbReference type="InterPro" id="IPR002937">
    <property type="entry name" value="Amino_oxidase"/>
</dbReference>
<evidence type="ECO:0000313" key="4">
    <source>
        <dbReference type="EMBL" id="MEE1885452.1"/>
    </source>
</evidence>
<feature type="domain" description="Amine oxidase" evidence="3">
    <location>
        <begin position="15"/>
        <end position="412"/>
    </location>
</feature>
<protein>
    <submittedName>
        <fullName evidence="4">FAD-dependent oxidoreductase</fullName>
    </submittedName>
</protein>
<dbReference type="PRINTS" id="PR00757">
    <property type="entry name" value="AMINEOXDASEF"/>
</dbReference>
<dbReference type="InterPro" id="IPR001613">
    <property type="entry name" value="Flavin_amine_oxidase"/>
</dbReference>
<evidence type="ECO:0000313" key="5">
    <source>
        <dbReference type="Proteomes" id="UP001337681"/>
    </source>
</evidence>
<name>A0ABU7H329_9SPHI</name>
<dbReference type="InterPro" id="IPR036188">
    <property type="entry name" value="FAD/NAD-bd_sf"/>
</dbReference>
<gene>
    <name evidence="4" type="ORF">VRU49_08495</name>
</gene>